<evidence type="ECO:0000313" key="3">
    <source>
        <dbReference type="EMBL" id="GAA4513435.1"/>
    </source>
</evidence>
<feature type="transmembrane region" description="Helical" evidence="2">
    <location>
        <begin position="120"/>
        <end position="137"/>
    </location>
</feature>
<gene>
    <name evidence="3" type="ORF">GCM10023191_080520</name>
</gene>
<feature type="compositionally biased region" description="Basic and acidic residues" evidence="1">
    <location>
        <begin position="21"/>
        <end position="35"/>
    </location>
</feature>
<keyword evidence="2" id="KW-0472">Membrane</keyword>
<accession>A0ABP8QYM8</accession>
<sequence length="144" mass="15639">METMRKVLSRHHHRQPAPPQHHREPPPPPVKDEATAAHPGAADVESPHQCPVHHREYAREHPGECRRKASLAYLTIAGGVIAFVCGALSPTHFAAVCVGIMTIAFGLYSQLVSDTTVERWINVIGLGLAFLGLGLGLRHGGFHI</sequence>
<keyword evidence="2" id="KW-1133">Transmembrane helix</keyword>
<keyword evidence="4" id="KW-1185">Reference proteome</keyword>
<proteinExistence type="predicted"/>
<keyword evidence="2" id="KW-0812">Transmembrane</keyword>
<protein>
    <submittedName>
        <fullName evidence="3">Uncharacterized protein</fullName>
    </submittedName>
</protein>
<feature type="transmembrane region" description="Helical" evidence="2">
    <location>
        <begin position="76"/>
        <end position="108"/>
    </location>
</feature>
<dbReference type="EMBL" id="BAABHF010000048">
    <property type="protein sequence ID" value="GAA4513435.1"/>
    <property type="molecule type" value="Genomic_DNA"/>
</dbReference>
<evidence type="ECO:0000313" key="4">
    <source>
        <dbReference type="Proteomes" id="UP001500503"/>
    </source>
</evidence>
<evidence type="ECO:0000256" key="1">
    <source>
        <dbReference type="SAM" id="MobiDB-lite"/>
    </source>
</evidence>
<name>A0ABP8QYM8_9ACTN</name>
<feature type="region of interest" description="Disordered" evidence="1">
    <location>
        <begin position="1"/>
        <end position="59"/>
    </location>
</feature>
<dbReference type="Proteomes" id="UP001500503">
    <property type="component" value="Unassembled WGS sequence"/>
</dbReference>
<evidence type="ECO:0000256" key="2">
    <source>
        <dbReference type="SAM" id="Phobius"/>
    </source>
</evidence>
<organism evidence="3 4">
    <name type="scientific">Actinoallomurus oryzae</name>
    <dbReference type="NCBI Taxonomy" id="502180"/>
    <lineage>
        <taxon>Bacteria</taxon>
        <taxon>Bacillati</taxon>
        <taxon>Actinomycetota</taxon>
        <taxon>Actinomycetes</taxon>
        <taxon>Streptosporangiales</taxon>
        <taxon>Thermomonosporaceae</taxon>
        <taxon>Actinoallomurus</taxon>
    </lineage>
</organism>
<comment type="caution">
    <text evidence="3">The sequence shown here is derived from an EMBL/GenBank/DDBJ whole genome shotgun (WGS) entry which is preliminary data.</text>
</comment>
<reference evidence="4" key="1">
    <citation type="journal article" date="2019" name="Int. J. Syst. Evol. Microbiol.">
        <title>The Global Catalogue of Microorganisms (GCM) 10K type strain sequencing project: providing services to taxonomists for standard genome sequencing and annotation.</title>
        <authorList>
            <consortium name="The Broad Institute Genomics Platform"/>
            <consortium name="The Broad Institute Genome Sequencing Center for Infectious Disease"/>
            <person name="Wu L."/>
            <person name="Ma J."/>
        </authorList>
    </citation>
    <scope>NUCLEOTIDE SEQUENCE [LARGE SCALE GENOMIC DNA]</scope>
    <source>
        <strain evidence="4">JCM 17933</strain>
    </source>
</reference>